<feature type="transmembrane region" description="Helical" evidence="1">
    <location>
        <begin position="104"/>
        <end position="126"/>
    </location>
</feature>
<protein>
    <recommendedName>
        <fullName evidence="4">ATP synthase subunit I</fullName>
    </recommendedName>
</protein>
<reference evidence="2 3" key="2">
    <citation type="journal article" date="2016" name="Int. J. Syst. Evol. Microbiol.">
        <title>Flavisolibacter tropicus sp. nov., isolated from tropical soil.</title>
        <authorList>
            <person name="Lee J.J."/>
            <person name="Kang M.S."/>
            <person name="Kim G.S."/>
            <person name="Lee C.S."/>
            <person name="Lim S."/>
            <person name="Lee J."/>
            <person name="Roh S.H."/>
            <person name="Kang H."/>
            <person name="Ha J.M."/>
            <person name="Bae S."/>
            <person name="Jung H.Y."/>
            <person name="Kim M.K."/>
        </authorList>
    </citation>
    <scope>NUCLEOTIDE SEQUENCE [LARGE SCALE GENOMIC DNA]</scope>
    <source>
        <strain evidence="2 3">LCS9</strain>
    </source>
</reference>
<accession>A0A172TTT4</accession>
<evidence type="ECO:0008006" key="4">
    <source>
        <dbReference type="Google" id="ProtNLM"/>
    </source>
</evidence>
<keyword evidence="1" id="KW-0472">Membrane</keyword>
<proteinExistence type="predicted"/>
<feature type="transmembrane region" description="Helical" evidence="1">
    <location>
        <begin position="70"/>
        <end position="92"/>
    </location>
</feature>
<dbReference type="RefSeq" id="WP_066402583.1">
    <property type="nucleotide sequence ID" value="NZ_CP011390.1"/>
</dbReference>
<dbReference type="KEGG" id="fla:SY85_06380"/>
<keyword evidence="1" id="KW-1133">Transmembrane helix</keyword>
<feature type="transmembrane region" description="Helical" evidence="1">
    <location>
        <begin position="38"/>
        <end position="58"/>
    </location>
</feature>
<keyword evidence="3" id="KW-1185">Reference proteome</keyword>
<gene>
    <name evidence="2" type="ORF">SY85_06380</name>
</gene>
<name>A0A172TTT4_9BACT</name>
<organism evidence="2 3">
    <name type="scientific">Flavisolibacter tropicus</name>
    <dbReference type="NCBI Taxonomy" id="1492898"/>
    <lineage>
        <taxon>Bacteria</taxon>
        <taxon>Pseudomonadati</taxon>
        <taxon>Bacteroidota</taxon>
        <taxon>Chitinophagia</taxon>
        <taxon>Chitinophagales</taxon>
        <taxon>Chitinophagaceae</taxon>
        <taxon>Flavisolibacter</taxon>
    </lineage>
</organism>
<evidence type="ECO:0000313" key="2">
    <source>
        <dbReference type="EMBL" id="ANE50183.1"/>
    </source>
</evidence>
<evidence type="ECO:0000313" key="3">
    <source>
        <dbReference type="Proteomes" id="UP000077177"/>
    </source>
</evidence>
<dbReference type="OrthoDB" id="669730at2"/>
<dbReference type="STRING" id="1492898.SY85_06380"/>
<sequence length="132" mass="14754">MQNRRRPLFVILFLFIALNAFFISGKSMLARWGADQNVLIIGNLILFLVTIVSALIAIRSLKSTNPHAFVRGVFGSITIKLFACMIAALVYIAIYKKDLNKPALFALMGLYLLYTFLEVSSLTKLLKKNPNG</sequence>
<reference evidence="3" key="1">
    <citation type="submission" date="2015-01" db="EMBL/GenBank/DDBJ databases">
        <title>Flavisolibacter sp./LCS9/ whole genome sequencing.</title>
        <authorList>
            <person name="Kim M.K."/>
            <person name="Srinivasan S."/>
            <person name="Lee J.-J."/>
        </authorList>
    </citation>
    <scope>NUCLEOTIDE SEQUENCE [LARGE SCALE GENOMIC DNA]</scope>
    <source>
        <strain evidence="3">LCS9</strain>
    </source>
</reference>
<dbReference type="EMBL" id="CP011390">
    <property type="protein sequence ID" value="ANE50183.1"/>
    <property type="molecule type" value="Genomic_DNA"/>
</dbReference>
<evidence type="ECO:0000256" key="1">
    <source>
        <dbReference type="SAM" id="Phobius"/>
    </source>
</evidence>
<keyword evidence="1" id="KW-0812">Transmembrane</keyword>
<dbReference type="AlphaFoldDB" id="A0A172TTT4"/>
<dbReference type="Proteomes" id="UP000077177">
    <property type="component" value="Chromosome"/>
</dbReference>